<feature type="region of interest" description="Disordered" evidence="1">
    <location>
        <begin position="38"/>
        <end position="62"/>
    </location>
</feature>
<proteinExistence type="predicted"/>
<feature type="compositionally biased region" description="Low complexity" evidence="1">
    <location>
        <begin position="45"/>
        <end position="62"/>
    </location>
</feature>
<accession>A0A2M3ZPI9</accession>
<protein>
    <submittedName>
        <fullName evidence="3">Putative secreted peptide</fullName>
    </submittedName>
</protein>
<organism evidence="3">
    <name type="scientific">Anopheles braziliensis</name>
    <dbReference type="NCBI Taxonomy" id="58242"/>
    <lineage>
        <taxon>Eukaryota</taxon>
        <taxon>Metazoa</taxon>
        <taxon>Ecdysozoa</taxon>
        <taxon>Arthropoda</taxon>
        <taxon>Hexapoda</taxon>
        <taxon>Insecta</taxon>
        <taxon>Pterygota</taxon>
        <taxon>Neoptera</taxon>
        <taxon>Endopterygota</taxon>
        <taxon>Diptera</taxon>
        <taxon>Nematocera</taxon>
        <taxon>Culicoidea</taxon>
        <taxon>Culicidae</taxon>
        <taxon>Anophelinae</taxon>
        <taxon>Anopheles</taxon>
    </lineage>
</organism>
<feature type="chain" id="PRO_5014882484" evidence="2">
    <location>
        <begin position="18"/>
        <end position="78"/>
    </location>
</feature>
<sequence length="78" mass="8977">MFSFWLISSIFCAICSTRSSVFFMRSSVDWCSRISCSRKYPSTHSSSKSYNRSMSSFSRNSFKPLSRDSFSPFALRIA</sequence>
<reference evidence="3" key="1">
    <citation type="submission" date="2018-01" db="EMBL/GenBank/DDBJ databases">
        <title>An insight into the sialome of Amazonian anophelines.</title>
        <authorList>
            <person name="Ribeiro J.M."/>
            <person name="Scarpassa V."/>
            <person name="Calvo E."/>
        </authorList>
    </citation>
    <scope>NUCLEOTIDE SEQUENCE</scope>
    <source>
        <tissue evidence="3">Salivary glands</tissue>
    </source>
</reference>
<name>A0A2M3ZPI9_9DIPT</name>
<dbReference type="EMBL" id="GGFM01009700">
    <property type="protein sequence ID" value="MBW30451.1"/>
    <property type="molecule type" value="Transcribed_RNA"/>
</dbReference>
<keyword evidence="2" id="KW-0732">Signal</keyword>
<evidence type="ECO:0000256" key="2">
    <source>
        <dbReference type="SAM" id="SignalP"/>
    </source>
</evidence>
<evidence type="ECO:0000256" key="1">
    <source>
        <dbReference type="SAM" id="MobiDB-lite"/>
    </source>
</evidence>
<evidence type="ECO:0000313" key="3">
    <source>
        <dbReference type="EMBL" id="MBW30451.1"/>
    </source>
</evidence>
<dbReference type="AlphaFoldDB" id="A0A2M3ZPI9"/>
<feature type="signal peptide" evidence="2">
    <location>
        <begin position="1"/>
        <end position="17"/>
    </location>
</feature>